<accession>A0A6J6BR35</accession>
<protein>
    <submittedName>
        <fullName evidence="2">Unannotated protein</fullName>
    </submittedName>
</protein>
<reference evidence="2" key="1">
    <citation type="submission" date="2020-05" db="EMBL/GenBank/DDBJ databases">
        <authorList>
            <person name="Chiriac C."/>
            <person name="Salcher M."/>
            <person name="Ghai R."/>
            <person name="Kavagutti S V."/>
        </authorList>
    </citation>
    <scope>NUCLEOTIDE SEQUENCE</scope>
</reference>
<dbReference type="AlphaFoldDB" id="A0A6J6BR35"/>
<proteinExistence type="predicted"/>
<evidence type="ECO:0000256" key="1">
    <source>
        <dbReference type="SAM" id="MobiDB-lite"/>
    </source>
</evidence>
<dbReference type="EMBL" id="CAEZSN010000046">
    <property type="protein sequence ID" value="CAB4541436.1"/>
    <property type="molecule type" value="Genomic_DNA"/>
</dbReference>
<evidence type="ECO:0000313" key="3">
    <source>
        <dbReference type="EMBL" id="CAB4607797.1"/>
    </source>
</evidence>
<evidence type="ECO:0000313" key="2">
    <source>
        <dbReference type="EMBL" id="CAB4541436.1"/>
    </source>
</evidence>
<sequence>MGGGTGGGYSSQSSNLSSNIKDLATKYPLNSEGKFGKPGVGKSTQQVPSKDPLATGKEFFKKLSVGGKTKDLANGKGKITTFPDKSTIVFRPVSTSDGSPAMSVIVKGPSGLDYKIHFVKEVG</sequence>
<gene>
    <name evidence="2" type="ORF">UFOPK1433_00523</name>
    <name evidence="3" type="ORF">UFOPK1843_00620</name>
</gene>
<organism evidence="2">
    <name type="scientific">freshwater metagenome</name>
    <dbReference type="NCBI Taxonomy" id="449393"/>
    <lineage>
        <taxon>unclassified sequences</taxon>
        <taxon>metagenomes</taxon>
        <taxon>ecological metagenomes</taxon>
    </lineage>
</organism>
<name>A0A6J6BR35_9ZZZZ</name>
<dbReference type="EMBL" id="CAEZUR010000040">
    <property type="protein sequence ID" value="CAB4607797.1"/>
    <property type="molecule type" value="Genomic_DNA"/>
</dbReference>
<feature type="region of interest" description="Disordered" evidence="1">
    <location>
        <begin position="29"/>
        <end position="54"/>
    </location>
</feature>